<dbReference type="RefSeq" id="WP_345363048.1">
    <property type="nucleotide sequence ID" value="NZ_BAABHJ010000027.1"/>
</dbReference>
<gene>
    <name evidence="5" type="ORF">GCM10023195_64250</name>
</gene>
<keyword evidence="1" id="KW-0285">Flavoprotein</keyword>
<dbReference type="PANTHER" id="PTHR48105">
    <property type="entry name" value="THIOREDOXIN REDUCTASE 1-RELATED-RELATED"/>
    <property type="match status" value="1"/>
</dbReference>
<dbReference type="InterPro" id="IPR000595">
    <property type="entry name" value="cNMP-bd_dom"/>
</dbReference>
<evidence type="ECO:0000313" key="5">
    <source>
        <dbReference type="EMBL" id="GAA4614692.1"/>
    </source>
</evidence>
<protein>
    <submittedName>
        <fullName evidence="5">FAD-dependent oxidoreductase</fullName>
    </submittedName>
</protein>
<name>A0ABP8TRN5_9ACTN</name>
<dbReference type="PRINTS" id="PR00368">
    <property type="entry name" value="FADPNR"/>
</dbReference>
<dbReference type="SMART" id="SM00100">
    <property type="entry name" value="cNMP"/>
    <property type="match status" value="1"/>
</dbReference>
<dbReference type="InterPro" id="IPR050097">
    <property type="entry name" value="Ferredoxin-NADP_redctase_2"/>
</dbReference>
<dbReference type="SUPFAM" id="SSF51905">
    <property type="entry name" value="FAD/NAD(P)-binding domain"/>
    <property type="match status" value="1"/>
</dbReference>
<keyword evidence="6" id="KW-1185">Reference proteome</keyword>
<dbReference type="Pfam" id="PF07992">
    <property type="entry name" value="Pyr_redox_2"/>
    <property type="match status" value="1"/>
</dbReference>
<feature type="domain" description="Cyclic nucleotide-binding" evidence="4">
    <location>
        <begin position="10"/>
        <end position="81"/>
    </location>
</feature>
<dbReference type="PRINTS" id="PR00469">
    <property type="entry name" value="PNDRDTASEII"/>
</dbReference>
<dbReference type="InterPro" id="IPR023753">
    <property type="entry name" value="FAD/NAD-binding_dom"/>
</dbReference>
<evidence type="ECO:0000256" key="3">
    <source>
        <dbReference type="ARBA" id="ARBA00048132"/>
    </source>
</evidence>
<dbReference type="EMBL" id="BAABHJ010000027">
    <property type="protein sequence ID" value="GAA4614692.1"/>
    <property type="molecule type" value="Genomic_DNA"/>
</dbReference>
<dbReference type="InterPro" id="IPR018490">
    <property type="entry name" value="cNMP-bd_dom_sf"/>
</dbReference>
<keyword evidence="2" id="KW-0560">Oxidoreductase</keyword>
<accession>A0ABP8TRN5</accession>
<comment type="caution">
    <text evidence="5">The sequence shown here is derived from an EMBL/GenBank/DDBJ whole genome shotgun (WGS) entry which is preliminary data.</text>
</comment>
<dbReference type="Gene3D" id="3.50.50.60">
    <property type="entry name" value="FAD/NAD(P)-binding domain"/>
    <property type="match status" value="2"/>
</dbReference>
<dbReference type="PROSITE" id="PS50042">
    <property type="entry name" value="CNMP_BINDING_3"/>
    <property type="match status" value="1"/>
</dbReference>
<dbReference type="CDD" id="cd00038">
    <property type="entry name" value="CAP_ED"/>
    <property type="match status" value="1"/>
</dbReference>
<dbReference type="Proteomes" id="UP001500212">
    <property type="component" value="Unassembled WGS sequence"/>
</dbReference>
<comment type="catalytic activity">
    <reaction evidence="3">
        <text>[thioredoxin]-dithiol + NADP(+) = [thioredoxin]-disulfide + NADPH + H(+)</text>
        <dbReference type="Rhea" id="RHEA:20345"/>
        <dbReference type="Rhea" id="RHEA-COMP:10698"/>
        <dbReference type="Rhea" id="RHEA-COMP:10700"/>
        <dbReference type="ChEBI" id="CHEBI:15378"/>
        <dbReference type="ChEBI" id="CHEBI:29950"/>
        <dbReference type="ChEBI" id="CHEBI:50058"/>
        <dbReference type="ChEBI" id="CHEBI:57783"/>
        <dbReference type="ChEBI" id="CHEBI:58349"/>
        <dbReference type="EC" id="1.8.1.9"/>
    </reaction>
</comment>
<dbReference type="Pfam" id="PF00027">
    <property type="entry name" value="cNMP_binding"/>
    <property type="match status" value="1"/>
</dbReference>
<evidence type="ECO:0000259" key="4">
    <source>
        <dbReference type="PROSITE" id="PS50042"/>
    </source>
</evidence>
<dbReference type="SUPFAM" id="SSF51206">
    <property type="entry name" value="cAMP-binding domain-like"/>
    <property type="match status" value="1"/>
</dbReference>
<proteinExistence type="predicted"/>
<dbReference type="Gene3D" id="3.40.30.10">
    <property type="entry name" value="Glutaredoxin"/>
    <property type="match status" value="1"/>
</dbReference>
<reference evidence="6" key="1">
    <citation type="journal article" date="2019" name="Int. J. Syst. Evol. Microbiol.">
        <title>The Global Catalogue of Microorganisms (GCM) 10K type strain sequencing project: providing services to taxonomists for standard genome sequencing and annotation.</title>
        <authorList>
            <consortium name="The Broad Institute Genomics Platform"/>
            <consortium name="The Broad Institute Genome Sequencing Center for Infectious Disease"/>
            <person name="Wu L."/>
            <person name="Ma J."/>
        </authorList>
    </citation>
    <scope>NUCLEOTIDE SEQUENCE [LARGE SCALE GENOMIC DNA]</scope>
    <source>
        <strain evidence="6">JCM 17938</strain>
    </source>
</reference>
<dbReference type="InterPro" id="IPR014710">
    <property type="entry name" value="RmlC-like_jellyroll"/>
</dbReference>
<organism evidence="5 6">
    <name type="scientific">Actinoallomurus liliacearum</name>
    <dbReference type="NCBI Taxonomy" id="1080073"/>
    <lineage>
        <taxon>Bacteria</taxon>
        <taxon>Bacillati</taxon>
        <taxon>Actinomycetota</taxon>
        <taxon>Actinomycetes</taxon>
        <taxon>Streptosporangiales</taxon>
        <taxon>Thermomonosporaceae</taxon>
        <taxon>Actinoallomurus</taxon>
    </lineage>
</organism>
<dbReference type="InterPro" id="IPR036188">
    <property type="entry name" value="FAD/NAD-bd_sf"/>
</dbReference>
<evidence type="ECO:0000313" key="6">
    <source>
        <dbReference type="Proteomes" id="UP001500212"/>
    </source>
</evidence>
<evidence type="ECO:0000256" key="1">
    <source>
        <dbReference type="ARBA" id="ARBA00022630"/>
    </source>
</evidence>
<dbReference type="Gene3D" id="2.60.120.10">
    <property type="entry name" value="Jelly Rolls"/>
    <property type="match status" value="1"/>
</dbReference>
<evidence type="ECO:0000256" key="2">
    <source>
        <dbReference type="ARBA" id="ARBA00023002"/>
    </source>
</evidence>
<sequence length="527" mass="57013">MQETPDLNGAYPRLEPEQIERLSGYGERMPTRRGQFLFRQGERGYDFFVVLEGKVAILDGDTVIRVHGPGRFLGEISLLSGHSILVGAVVDEPGGVLRVPVERLRALVARDPILGDLVLRAYFIRRSLLIEQGAGLRIIGSRFSPDIRRLRDFAARNRLPHRWIDLEEDEEAEKALRRLHITPADTPVVILNGQRFLRNPSNAELARLVGLAAPVEEDIADLVIVGAGPAGLAAAVYGASEGLHTAVLDAIATGGQAGTSSRIENYLGFPSGISGAELAERAVIQAEKFGARLGVPVEATGLEMLDGQYAVSVGNGGRIRARTVIIATGARYRRLDVPNLERFEGYGVYYAATEVEALMCERLPVAIVGGGNSAGQAALYLAKRASRVRLFVRGDHLGRSMSRYLVDQLERSPNIEIHLNTEVRELVGDDTLRVVVAENNESGERRALDARVLFVFIGADPCVTWLGGQVDLDEKGFIRTGGALPLETNLPGVFAVGDVRSGSIKRVASAVGEGAMAVRLVHERLSG</sequence>